<dbReference type="Proteomes" id="UP000515743">
    <property type="component" value="Chromosome"/>
</dbReference>
<dbReference type="KEGG" id="cik:H0194_05110"/>
<organism evidence="2 3">
    <name type="scientific">Corynebacterium incognita</name>
    <dbReference type="NCBI Taxonomy" id="2754725"/>
    <lineage>
        <taxon>Bacteria</taxon>
        <taxon>Bacillati</taxon>
        <taxon>Actinomycetota</taxon>
        <taxon>Actinomycetes</taxon>
        <taxon>Mycobacteriales</taxon>
        <taxon>Corynebacteriaceae</taxon>
        <taxon>Corynebacterium</taxon>
    </lineage>
</organism>
<dbReference type="RefSeq" id="WP_185176724.1">
    <property type="nucleotide sequence ID" value="NZ_CP059404.1"/>
</dbReference>
<dbReference type="EMBL" id="CP059404">
    <property type="protein sequence ID" value="QNE90351.1"/>
    <property type="molecule type" value="Genomic_DNA"/>
</dbReference>
<protein>
    <submittedName>
        <fullName evidence="2">Uncharacterized protein</fullName>
    </submittedName>
</protein>
<reference evidence="2 3" key="1">
    <citation type="submission" date="2020-07" db="EMBL/GenBank/DDBJ databases">
        <title>Complete genome and description of Corynebacterium incognita strain Marseille-Q3630 sp. nov.</title>
        <authorList>
            <person name="Boxberger M."/>
        </authorList>
    </citation>
    <scope>NUCLEOTIDE SEQUENCE [LARGE SCALE GENOMIC DNA]</scope>
    <source>
        <strain evidence="2 3">Marseille-Q3630</strain>
    </source>
</reference>
<keyword evidence="1" id="KW-0812">Transmembrane</keyword>
<keyword evidence="3" id="KW-1185">Reference proteome</keyword>
<accession>A0A7G7CRY5</accession>
<gene>
    <name evidence="2" type="ORF">H0194_05110</name>
</gene>
<proteinExistence type="predicted"/>
<evidence type="ECO:0000313" key="3">
    <source>
        <dbReference type="Proteomes" id="UP000515743"/>
    </source>
</evidence>
<evidence type="ECO:0000256" key="1">
    <source>
        <dbReference type="SAM" id="Phobius"/>
    </source>
</evidence>
<keyword evidence="1" id="KW-0472">Membrane</keyword>
<keyword evidence="1" id="KW-1133">Transmembrane helix</keyword>
<dbReference type="AlphaFoldDB" id="A0A7G7CRY5"/>
<feature type="transmembrane region" description="Helical" evidence="1">
    <location>
        <begin position="20"/>
        <end position="39"/>
    </location>
</feature>
<name>A0A7G7CRY5_9CORY</name>
<sequence>MYAFIFRHLPGPTALKVIEALLLLALVFYVLMEYVFPWVSTIMPYADVAVS</sequence>
<evidence type="ECO:0000313" key="2">
    <source>
        <dbReference type="EMBL" id="QNE90351.1"/>
    </source>
</evidence>